<dbReference type="PANTHER" id="PTHR11695">
    <property type="entry name" value="ALCOHOL DEHYDROGENASE RELATED"/>
    <property type="match status" value="1"/>
</dbReference>
<organism evidence="2 3">
    <name type="scientific">Pseudocercospora fuligena</name>
    <dbReference type="NCBI Taxonomy" id="685502"/>
    <lineage>
        <taxon>Eukaryota</taxon>
        <taxon>Fungi</taxon>
        <taxon>Dikarya</taxon>
        <taxon>Ascomycota</taxon>
        <taxon>Pezizomycotina</taxon>
        <taxon>Dothideomycetes</taxon>
        <taxon>Dothideomycetidae</taxon>
        <taxon>Mycosphaerellales</taxon>
        <taxon>Mycosphaerellaceae</taxon>
        <taxon>Pseudocercospora</taxon>
    </lineage>
</organism>
<protein>
    <submittedName>
        <fullName evidence="2">Putative zinc-binding oxidoreductase, mitochondrial</fullName>
    </submittedName>
</protein>
<dbReference type="AlphaFoldDB" id="A0A8H6VH45"/>
<feature type="domain" description="Enoyl reductase (ER)" evidence="1">
    <location>
        <begin position="8"/>
        <end position="323"/>
    </location>
</feature>
<dbReference type="EMBL" id="JABCIY010000249">
    <property type="protein sequence ID" value="KAF7186635.1"/>
    <property type="molecule type" value="Genomic_DNA"/>
</dbReference>
<dbReference type="InterPro" id="IPR020843">
    <property type="entry name" value="ER"/>
</dbReference>
<gene>
    <name evidence="2" type="ORF">HII31_12044</name>
</gene>
<reference evidence="2" key="1">
    <citation type="submission" date="2020-04" db="EMBL/GenBank/DDBJ databases">
        <title>Draft genome resource of the tomato pathogen Pseudocercospora fuligena.</title>
        <authorList>
            <person name="Zaccaron A."/>
        </authorList>
    </citation>
    <scope>NUCLEOTIDE SEQUENCE</scope>
    <source>
        <strain evidence="2">PF001</strain>
    </source>
</reference>
<evidence type="ECO:0000313" key="2">
    <source>
        <dbReference type="EMBL" id="KAF7186635.1"/>
    </source>
</evidence>
<dbReference type="Pfam" id="PF13602">
    <property type="entry name" value="ADH_zinc_N_2"/>
    <property type="match status" value="1"/>
</dbReference>
<dbReference type="GO" id="GO:0016491">
    <property type="term" value="F:oxidoreductase activity"/>
    <property type="evidence" value="ECO:0007669"/>
    <property type="project" value="InterPro"/>
</dbReference>
<dbReference type="PANTHER" id="PTHR11695:SF647">
    <property type="entry name" value="ENOYL REDUCTASE (ER) DOMAIN-CONTAINING PROTEIN"/>
    <property type="match status" value="1"/>
</dbReference>
<dbReference type="Proteomes" id="UP000660729">
    <property type="component" value="Unassembled WGS sequence"/>
</dbReference>
<accession>A0A8H6VH45</accession>
<sequence length="334" mass="36712">MKALIHDQATQALTISDACPIPTAKAHEHLLKVYATGITTGELYWPRPPELQQSHPGVEMCGSVVTAPSGSRFSPGDRIYMRTTYPRAGSARVYSIGLDHELRLAPKNVTAEEAASVPVSALTAWQGLFEYAGLKPSFDEKPNGEAPSNPLKLFVNGGSSGVGLWYIQLAHALGHYIVATCSTKNISLVENMGANEVIDYTKTSIREWNSHHNIKFDHVFDCVGLHKTPDCWHLGDKVWTIVLPPGEITWPPKWILDVPEGISEGVTGRFFVMEPNGEQLAKIAKLIEDGVAKPNVDSVWSLEEYEKAFERLDSGRAVGKVILKVADENENENE</sequence>
<dbReference type="InterPro" id="IPR011032">
    <property type="entry name" value="GroES-like_sf"/>
</dbReference>
<dbReference type="Gene3D" id="3.40.50.720">
    <property type="entry name" value="NAD(P)-binding Rossmann-like Domain"/>
    <property type="match status" value="1"/>
</dbReference>
<dbReference type="SUPFAM" id="SSF51735">
    <property type="entry name" value="NAD(P)-binding Rossmann-fold domains"/>
    <property type="match status" value="1"/>
</dbReference>
<name>A0A8H6VH45_9PEZI</name>
<dbReference type="OrthoDB" id="3509362at2759"/>
<evidence type="ECO:0000259" key="1">
    <source>
        <dbReference type="SMART" id="SM00829"/>
    </source>
</evidence>
<dbReference type="SMART" id="SM00829">
    <property type="entry name" value="PKS_ER"/>
    <property type="match status" value="1"/>
</dbReference>
<evidence type="ECO:0000313" key="3">
    <source>
        <dbReference type="Proteomes" id="UP000660729"/>
    </source>
</evidence>
<dbReference type="InterPro" id="IPR050700">
    <property type="entry name" value="YIM1/Zinc_Alcohol_DH_Fams"/>
</dbReference>
<proteinExistence type="predicted"/>
<dbReference type="CDD" id="cd05289">
    <property type="entry name" value="MDR_like_2"/>
    <property type="match status" value="1"/>
</dbReference>
<keyword evidence="3" id="KW-1185">Reference proteome</keyword>
<dbReference type="Gene3D" id="3.90.180.10">
    <property type="entry name" value="Medium-chain alcohol dehydrogenases, catalytic domain"/>
    <property type="match status" value="1"/>
</dbReference>
<dbReference type="InterPro" id="IPR036291">
    <property type="entry name" value="NAD(P)-bd_dom_sf"/>
</dbReference>
<dbReference type="GO" id="GO:0005739">
    <property type="term" value="C:mitochondrion"/>
    <property type="evidence" value="ECO:0007669"/>
    <property type="project" value="TreeGrafter"/>
</dbReference>
<dbReference type="SUPFAM" id="SSF50129">
    <property type="entry name" value="GroES-like"/>
    <property type="match status" value="1"/>
</dbReference>
<comment type="caution">
    <text evidence="2">The sequence shown here is derived from an EMBL/GenBank/DDBJ whole genome shotgun (WGS) entry which is preliminary data.</text>
</comment>